<keyword evidence="1" id="KW-0812">Transmembrane</keyword>
<feature type="transmembrane region" description="Helical" evidence="1">
    <location>
        <begin position="124"/>
        <end position="145"/>
    </location>
</feature>
<evidence type="ECO:0000313" key="3">
    <source>
        <dbReference type="Proteomes" id="UP000609849"/>
    </source>
</evidence>
<proteinExistence type="predicted"/>
<dbReference type="Proteomes" id="UP000609849">
    <property type="component" value="Unassembled WGS sequence"/>
</dbReference>
<dbReference type="EMBL" id="JACRWE010000007">
    <property type="protein sequence ID" value="MBC5997839.1"/>
    <property type="molecule type" value="Genomic_DNA"/>
</dbReference>
<accession>A0ABR7JSE7</accession>
<evidence type="ECO:0000313" key="2">
    <source>
        <dbReference type="EMBL" id="MBC5997839.1"/>
    </source>
</evidence>
<protein>
    <recommendedName>
        <fullName evidence="4">DUF2232 domain-containing protein</fullName>
    </recommendedName>
</protein>
<dbReference type="RefSeq" id="WP_153972529.1">
    <property type="nucleotide sequence ID" value="NZ_JACRWE010000007.1"/>
</dbReference>
<reference evidence="2 3" key="1">
    <citation type="submission" date="2020-08" db="EMBL/GenBank/DDBJ databases">
        <authorList>
            <person name="Liu C."/>
            <person name="Sun Q."/>
        </authorList>
    </citation>
    <scope>NUCLEOTIDE SEQUENCE [LARGE SCALE GENOMIC DNA]</scope>
    <source>
        <strain evidence="2 3">NSJ-18</strain>
    </source>
</reference>
<organism evidence="2 3">
    <name type="scientific">Romboutsia faecis</name>
    <dbReference type="NCBI Taxonomy" id="2764597"/>
    <lineage>
        <taxon>Bacteria</taxon>
        <taxon>Bacillati</taxon>
        <taxon>Bacillota</taxon>
        <taxon>Clostridia</taxon>
        <taxon>Peptostreptococcales</taxon>
        <taxon>Peptostreptococcaceae</taxon>
        <taxon>Romboutsia</taxon>
    </lineage>
</organism>
<keyword evidence="1" id="KW-0472">Membrane</keyword>
<feature type="transmembrane region" description="Helical" evidence="1">
    <location>
        <begin position="73"/>
        <end position="90"/>
    </location>
</feature>
<evidence type="ECO:0008006" key="4">
    <source>
        <dbReference type="Google" id="ProtNLM"/>
    </source>
</evidence>
<gene>
    <name evidence="2" type="ORF">H8923_13830</name>
</gene>
<feature type="transmembrane region" description="Helical" evidence="1">
    <location>
        <begin position="47"/>
        <end position="67"/>
    </location>
</feature>
<sequence length="164" mass="19040">MSKKVAYGGILLSLNAILLILVNVIPVNTLFILALSSLPISIIIMEWGPLNGVTFYIASVILGFIIMTSKTQWLMYTFTFGIYGFIKYIIEKDRPILVEYILKLIFANMAAMILYFIVREFIYVPINIISIVTFEIIFVVYDYMYSRFIDYYNLKIKNIIKINK</sequence>
<feature type="transmembrane region" description="Helical" evidence="1">
    <location>
        <begin position="97"/>
        <end position="118"/>
    </location>
</feature>
<comment type="caution">
    <text evidence="2">The sequence shown here is derived from an EMBL/GenBank/DDBJ whole genome shotgun (WGS) entry which is preliminary data.</text>
</comment>
<keyword evidence="3" id="KW-1185">Reference proteome</keyword>
<feature type="transmembrane region" description="Helical" evidence="1">
    <location>
        <begin position="6"/>
        <end position="35"/>
    </location>
</feature>
<keyword evidence="1" id="KW-1133">Transmembrane helix</keyword>
<name>A0ABR7JSE7_9FIRM</name>
<evidence type="ECO:0000256" key="1">
    <source>
        <dbReference type="SAM" id="Phobius"/>
    </source>
</evidence>